<name>A0A7S9STQ3_9VIRU</name>
<evidence type="ECO:0000256" key="1">
    <source>
        <dbReference type="SAM" id="MobiDB-lite"/>
    </source>
</evidence>
<feature type="compositionally biased region" description="Polar residues" evidence="1">
    <location>
        <begin position="82"/>
        <end position="92"/>
    </location>
</feature>
<evidence type="ECO:0000313" key="2">
    <source>
        <dbReference type="EMBL" id="QPI16324.1"/>
    </source>
</evidence>
<dbReference type="EMBL" id="MW030556">
    <property type="protein sequence ID" value="QPI16324.1"/>
    <property type="molecule type" value="Genomic_DNA"/>
</dbReference>
<accession>A0A7S9STQ3</accession>
<sequence>MANAKTNGPKEVGPEEMSKKDLETKRKEISKYYSENIPPLKIQLEYEELLRDIEKTRAERLQAQMFIAQTMAPEPGEGDDTPVTTMNQNMSVDPSKMGGAEAAAQIKRTLKKQI</sequence>
<proteinExistence type="predicted"/>
<gene>
    <name evidence="2" type="ORF">NIOZUU157_00214</name>
</gene>
<organism evidence="2">
    <name type="scientific">Virus NIOZ-UU157</name>
    <dbReference type="NCBI Taxonomy" id="2763269"/>
    <lineage>
        <taxon>Viruses</taxon>
    </lineage>
</organism>
<reference evidence="2" key="1">
    <citation type="submission" date="2020-08" db="EMBL/GenBank/DDBJ databases">
        <title>Bridging the membrane lipid divide: bacteria of the FCB group superphylum have the potential to synthesize archaeal ether lipids.</title>
        <authorList>
            <person name="Villanueva L."/>
            <person name="von Meijenfeldt F.A.B."/>
            <person name="Westbye A.B."/>
            <person name="Yadav S."/>
            <person name="Hopmans E.C."/>
            <person name="Dutilh B.E."/>
            <person name="Sinninghe Damste J.S."/>
        </authorList>
    </citation>
    <scope>NUCLEOTIDE SEQUENCE</scope>
    <source>
        <strain evidence="2">NIOZ-UU157</strain>
    </source>
</reference>
<protein>
    <submittedName>
        <fullName evidence="2">Uncharacterized protein</fullName>
    </submittedName>
</protein>
<feature type="compositionally biased region" description="Basic and acidic residues" evidence="1">
    <location>
        <begin position="12"/>
        <end position="25"/>
    </location>
</feature>
<feature type="region of interest" description="Disordered" evidence="1">
    <location>
        <begin position="68"/>
        <end position="114"/>
    </location>
</feature>
<feature type="region of interest" description="Disordered" evidence="1">
    <location>
        <begin position="1"/>
        <end position="25"/>
    </location>
</feature>